<dbReference type="CDD" id="cd07377">
    <property type="entry name" value="WHTH_GntR"/>
    <property type="match status" value="1"/>
</dbReference>
<comment type="caution">
    <text evidence="6">The sequence shown here is derived from an EMBL/GenBank/DDBJ whole genome shotgun (WGS) entry which is preliminary data.</text>
</comment>
<proteinExistence type="predicted"/>
<dbReference type="GO" id="GO:0003677">
    <property type="term" value="F:DNA binding"/>
    <property type="evidence" value="ECO:0007669"/>
    <property type="project" value="UniProtKB-KW"/>
</dbReference>
<sequence>MSIWHPRPCHRGGSIDFRNGPTHYNRTDRAACGRNRGPEPIGSLQSLRESLAIRFSAGGETAVQRRYEILAQELRGLILSGELKVGDPLPAERDLVEITGLGRGSVREAIRILEIEGLLSPKKPGRKGVSVVQNASDQTVQRQLELFIGGDSVSNDHLLQARMVIEPALARIACDMRTDDDIEAMRAINARIEAIGNADRGALVQLNLDWHSQMFAASHNDLLVAIAIGLTETQHRAGVMGQYGSQEHVRLMVEAHGKILESIIARDGERAYRRTYLHLRGYADTLAKKNPREFDLTPLNPR</sequence>
<feature type="domain" description="HTH gntR-type" evidence="5">
    <location>
        <begin position="64"/>
        <end position="134"/>
    </location>
</feature>
<dbReference type="Gene3D" id="1.20.120.530">
    <property type="entry name" value="GntR ligand-binding domain-like"/>
    <property type="match status" value="1"/>
</dbReference>
<dbReference type="SUPFAM" id="SSF48008">
    <property type="entry name" value="GntR ligand-binding domain-like"/>
    <property type="match status" value="1"/>
</dbReference>
<organism evidence="6 7">
    <name type="scientific">Pseudooceanicola pacificus</name>
    <dbReference type="NCBI Taxonomy" id="2676438"/>
    <lineage>
        <taxon>Bacteria</taxon>
        <taxon>Pseudomonadati</taxon>
        <taxon>Pseudomonadota</taxon>
        <taxon>Alphaproteobacteria</taxon>
        <taxon>Rhodobacterales</taxon>
        <taxon>Paracoccaceae</taxon>
        <taxon>Pseudooceanicola</taxon>
    </lineage>
</organism>
<evidence type="ECO:0000256" key="1">
    <source>
        <dbReference type="ARBA" id="ARBA00023015"/>
    </source>
</evidence>
<dbReference type="PRINTS" id="PR00035">
    <property type="entry name" value="HTHGNTR"/>
</dbReference>
<keyword evidence="7" id="KW-1185">Reference proteome</keyword>
<evidence type="ECO:0000313" key="7">
    <source>
        <dbReference type="Proteomes" id="UP000443843"/>
    </source>
</evidence>
<evidence type="ECO:0000259" key="5">
    <source>
        <dbReference type="PROSITE" id="PS50949"/>
    </source>
</evidence>
<dbReference type="SUPFAM" id="SSF46785">
    <property type="entry name" value="Winged helix' DNA-binding domain"/>
    <property type="match status" value="1"/>
</dbReference>
<dbReference type="EMBL" id="WNXQ01000002">
    <property type="protein sequence ID" value="MWB77348.1"/>
    <property type="molecule type" value="Genomic_DNA"/>
</dbReference>
<keyword evidence="3" id="KW-0804">Transcription</keyword>
<dbReference type="PANTHER" id="PTHR43537">
    <property type="entry name" value="TRANSCRIPTIONAL REGULATOR, GNTR FAMILY"/>
    <property type="match status" value="1"/>
</dbReference>
<dbReference type="Proteomes" id="UP000443843">
    <property type="component" value="Unassembled WGS sequence"/>
</dbReference>
<dbReference type="Pfam" id="PF00392">
    <property type="entry name" value="GntR"/>
    <property type="match status" value="1"/>
</dbReference>
<keyword evidence="1" id="KW-0805">Transcription regulation</keyword>
<dbReference type="SMART" id="SM00895">
    <property type="entry name" value="FCD"/>
    <property type="match status" value="1"/>
</dbReference>
<dbReference type="Gene3D" id="1.10.10.10">
    <property type="entry name" value="Winged helix-like DNA-binding domain superfamily/Winged helix DNA-binding domain"/>
    <property type="match status" value="1"/>
</dbReference>
<dbReference type="InterPro" id="IPR011711">
    <property type="entry name" value="GntR_C"/>
</dbReference>
<dbReference type="PROSITE" id="PS50949">
    <property type="entry name" value="HTH_GNTR"/>
    <property type="match status" value="1"/>
</dbReference>
<accession>A0A844W9V5</accession>
<dbReference type="InterPro" id="IPR008920">
    <property type="entry name" value="TF_FadR/GntR_C"/>
</dbReference>
<dbReference type="SMART" id="SM00345">
    <property type="entry name" value="HTH_GNTR"/>
    <property type="match status" value="1"/>
</dbReference>
<dbReference type="AlphaFoldDB" id="A0A844W9V5"/>
<gene>
    <name evidence="6" type="ORF">GLS40_04860</name>
</gene>
<dbReference type="InterPro" id="IPR000524">
    <property type="entry name" value="Tscrpt_reg_HTH_GntR"/>
</dbReference>
<dbReference type="Pfam" id="PF07729">
    <property type="entry name" value="FCD"/>
    <property type="match status" value="1"/>
</dbReference>
<feature type="region of interest" description="Disordered" evidence="4">
    <location>
        <begin position="1"/>
        <end position="22"/>
    </location>
</feature>
<evidence type="ECO:0000256" key="3">
    <source>
        <dbReference type="ARBA" id="ARBA00023163"/>
    </source>
</evidence>
<protein>
    <submittedName>
        <fullName evidence="6">FCD domain-containing protein</fullName>
    </submittedName>
</protein>
<dbReference type="GO" id="GO:0003700">
    <property type="term" value="F:DNA-binding transcription factor activity"/>
    <property type="evidence" value="ECO:0007669"/>
    <property type="project" value="InterPro"/>
</dbReference>
<keyword evidence="2" id="KW-0238">DNA-binding</keyword>
<dbReference type="InterPro" id="IPR036388">
    <property type="entry name" value="WH-like_DNA-bd_sf"/>
</dbReference>
<evidence type="ECO:0000256" key="4">
    <source>
        <dbReference type="SAM" id="MobiDB-lite"/>
    </source>
</evidence>
<reference evidence="6 7" key="1">
    <citation type="submission" date="2019-11" db="EMBL/GenBank/DDBJ databases">
        <title>Pseudooceanicola pacifica sp. nov., isolated from deep-sea sediment of the Pacific Ocean.</title>
        <authorList>
            <person name="Lyu L."/>
        </authorList>
    </citation>
    <scope>NUCLEOTIDE SEQUENCE [LARGE SCALE GENOMIC DNA]</scope>
    <source>
        <strain evidence="6 7">216_PA32_1</strain>
    </source>
</reference>
<evidence type="ECO:0000256" key="2">
    <source>
        <dbReference type="ARBA" id="ARBA00023125"/>
    </source>
</evidence>
<dbReference type="InterPro" id="IPR036390">
    <property type="entry name" value="WH_DNA-bd_sf"/>
</dbReference>
<evidence type="ECO:0000313" key="6">
    <source>
        <dbReference type="EMBL" id="MWB77348.1"/>
    </source>
</evidence>
<dbReference type="PANTHER" id="PTHR43537:SF5">
    <property type="entry name" value="UXU OPERON TRANSCRIPTIONAL REGULATOR"/>
    <property type="match status" value="1"/>
</dbReference>
<name>A0A844W9V5_9RHOB</name>